<gene>
    <name evidence="1" type="ORF">AN396_10760</name>
</gene>
<dbReference type="EMBL" id="LJDB01000087">
    <property type="protein sequence ID" value="ONI38508.1"/>
    <property type="molecule type" value="Genomic_DNA"/>
</dbReference>
<proteinExistence type="predicted"/>
<evidence type="ECO:0000313" key="1">
    <source>
        <dbReference type="EMBL" id="ONI38508.1"/>
    </source>
</evidence>
<evidence type="ECO:0000313" key="2">
    <source>
        <dbReference type="Proteomes" id="UP000188605"/>
    </source>
</evidence>
<organism evidence="1 2">
    <name type="scientific">Candidatus Epulonipiscium fishelsonii</name>
    <dbReference type="NCBI Taxonomy" id="77094"/>
    <lineage>
        <taxon>Bacteria</taxon>
        <taxon>Bacillati</taxon>
        <taxon>Bacillota</taxon>
        <taxon>Clostridia</taxon>
        <taxon>Lachnospirales</taxon>
        <taxon>Lachnospiraceae</taxon>
        <taxon>Candidatus Epulonipiscium</taxon>
    </lineage>
</organism>
<keyword evidence="2" id="KW-1185">Reference proteome</keyword>
<sequence>MQERKTSVEIGKYYEDVAAQFLIDKGYTILKRNYRKKYEGEIDIICQRDDNIVFVEVKYRKSVRYGFPREFITYKKQNRIITVSKYYMMEEYNYDAVYTYDVIEICNDNINHIENAFFGG</sequence>
<dbReference type="Proteomes" id="UP000188605">
    <property type="component" value="Unassembled WGS sequence"/>
</dbReference>
<protein>
    <submittedName>
        <fullName evidence="1">Uncharacterized protein</fullName>
    </submittedName>
</protein>
<comment type="caution">
    <text evidence="1">The sequence shown here is derived from an EMBL/GenBank/DDBJ whole genome shotgun (WGS) entry which is preliminary data.</text>
</comment>
<name>A0ACC8X8X0_9FIRM</name>
<reference evidence="1" key="1">
    <citation type="submission" date="2016-08" db="EMBL/GenBank/DDBJ databases">
        <authorList>
            <person name="Ngugi D.K."/>
            <person name="Miyake S."/>
            <person name="Stingl U."/>
        </authorList>
    </citation>
    <scope>NUCLEOTIDE SEQUENCE</scope>
    <source>
        <strain evidence="1">SCG-B11WGA-EpuloA1</strain>
    </source>
</reference>
<accession>A0ACC8X8X0</accession>